<proteinExistence type="predicted"/>
<protein>
    <submittedName>
        <fullName evidence="2">Uncharacterized protein</fullName>
    </submittedName>
</protein>
<sequence>MAIPDSPLGTRVELQIGGTMENVTADALTRDPITISRGRRDGNSRCDVSRATASFKNRDGKYSPRNPRGPWYGQFGRNTEMRVSVQGPESYLALTGAVADIASTPDTGALDITGDIEVRVEATADWWASTPQVLIGKWGTDGNRSWMMRVFNGQLGWFHTPDGTAASQRFATWVLPGLPRRAALRVTVDVDNGSGGWSPSLYWAESLDGPWTLVAALVGSAPTTSIYNSTAPLSLAPEDPTTTPPRVPLRGRVHRAEVRSGIGGTVVANPDFRSKAEGTTSFADGAGRTWTTAGAAEVSDREYRMVGEVPTWEPKWGPSGRDVWTPVEASGIQRRLGQGQKPLASTLRRRVPAGGPLAYWPMEEGRDATQAYSAVPDVPALTVSGFDFEGDDSLGGSAALPKLRNPAQMRGSVPRSSAAGWHAEMVYFLPTMPASQTEILRVDVAGSTMSTAVVYASTAGIRIEARNGGDVLAFFLHTNPGAIADFAGVWNRLQLYVSDAGGGQTNVCARWLDTSAGGGSWTSATLITGARGAAVGVAGTWGAATEGMAIGHLAVFDVGGSGLTPGVSIYGGADDGFAGEFALDRLNRLSNEESATIDLTWVDGDPASPSEAMGPQRPVELLDLLYQCAETDGGILYERRDRIGMAYRDRTSLYNQAAVLALDYAAGEVAPPLEPVEDDQDLRNDITRTREGGSSARVVLESGPLSVQPPPAGVGVYDDAQSRSLALDSQAIQIAGWDLHVGTWDEARYRAVTVRLHKAPHLIPDVLALDIGDKLVIENPPEWLPPGPIELIVQGTTETLGLRTWTITFLCTPAGPWNVAVLEDPVLGRLDTDGSELTAAVSSSDTVWTVLATDGPTWTRDPAETPFAVVAGGELVTVTAITGAAEDDFSAAQTDSWGTADVGGAWGLGGGTVPGDYDVVSGRGTHTLGSVNVSRRSFLTQTVTDTDAQVDMQTSALATGAGITGSIVTRYLDSDNLYAARLAFNTDQTITLSLRKRVGGTETQLTAVTVPLTHAANTDVRLRFRVFGSLLQAKAWAPSAPEPASWQATATDTDISTSALIGLRSILISGNANSSPLVRYDNFVLLNPTRWTVTRSVTGVFKSHASGTPVSLAQPMRLAL</sequence>
<feature type="region of interest" description="Disordered" evidence="1">
    <location>
        <begin position="35"/>
        <end position="71"/>
    </location>
</feature>
<dbReference type="Proteomes" id="UP000305921">
    <property type="component" value="Unassembled WGS sequence"/>
</dbReference>
<gene>
    <name evidence="2" type="ORF">FEF34_10335</name>
</gene>
<comment type="caution">
    <text evidence="2">The sequence shown here is derived from an EMBL/GenBank/DDBJ whole genome shotgun (WGS) entry which is preliminary data.</text>
</comment>
<dbReference type="EMBL" id="VAWE01000001">
    <property type="protein sequence ID" value="TLQ43489.1"/>
    <property type="molecule type" value="Genomic_DNA"/>
</dbReference>
<dbReference type="AlphaFoldDB" id="A0A5R9E3D6"/>
<accession>A0A5R9E3D6</accession>
<dbReference type="RefSeq" id="WP_138052908.1">
    <property type="nucleotide sequence ID" value="NZ_VAWE01000001.1"/>
</dbReference>
<feature type="compositionally biased region" description="Basic and acidic residues" evidence="1">
    <location>
        <begin position="38"/>
        <end position="48"/>
    </location>
</feature>
<dbReference type="OrthoDB" id="3304698at2"/>
<name>A0A5R9E3D6_9ACTN</name>
<evidence type="ECO:0000313" key="2">
    <source>
        <dbReference type="EMBL" id="TLQ43489.1"/>
    </source>
</evidence>
<organism evidence="2 3">
    <name type="scientific">Streptomyces marianii</name>
    <dbReference type="NCBI Taxonomy" id="1817406"/>
    <lineage>
        <taxon>Bacteria</taxon>
        <taxon>Bacillati</taxon>
        <taxon>Actinomycetota</taxon>
        <taxon>Actinomycetes</taxon>
        <taxon>Kitasatosporales</taxon>
        <taxon>Streptomycetaceae</taxon>
        <taxon>Streptomyces</taxon>
    </lineage>
</organism>
<evidence type="ECO:0000256" key="1">
    <source>
        <dbReference type="SAM" id="MobiDB-lite"/>
    </source>
</evidence>
<keyword evidence="3" id="KW-1185">Reference proteome</keyword>
<reference evidence="2 3" key="1">
    <citation type="submission" date="2019-05" db="EMBL/GenBank/DDBJ databases">
        <title>Streptomyces marianii sp. nov., a novel marine actinomycete from southern coast of India.</title>
        <authorList>
            <person name="Iniyan A.M."/>
            <person name="Wink J."/>
            <person name="Ramprasad E."/>
            <person name="Ramana C.V."/>
            <person name="Bunk B."/>
            <person name="Sproer C."/>
            <person name="Joseph F.-J.R.S."/>
            <person name="Vincent S.G.P."/>
        </authorList>
    </citation>
    <scope>NUCLEOTIDE SEQUENCE [LARGE SCALE GENOMIC DNA]</scope>
    <source>
        <strain evidence="2 3">ICN19</strain>
    </source>
</reference>
<evidence type="ECO:0000313" key="3">
    <source>
        <dbReference type="Proteomes" id="UP000305921"/>
    </source>
</evidence>